<dbReference type="InterPro" id="IPR012338">
    <property type="entry name" value="Beta-lactam/transpept-like"/>
</dbReference>
<dbReference type="Proteomes" id="UP000823604">
    <property type="component" value="Unassembled WGS sequence"/>
</dbReference>
<keyword evidence="4" id="KW-0121">Carboxypeptidase</keyword>
<dbReference type="Gene3D" id="3.50.80.20">
    <property type="entry name" value="D-Ala-D-Ala carboxypeptidase C, peptidase S13"/>
    <property type="match status" value="1"/>
</dbReference>
<proteinExistence type="inferred from homology"/>
<dbReference type="PANTHER" id="PTHR30023">
    <property type="entry name" value="D-ALANYL-D-ALANINE CARBOXYPEPTIDASE"/>
    <property type="match status" value="1"/>
</dbReference>
<dbReference type="InterPro" id="IPR000667">
    <property type="entry name" value="Peptidase_S13"/>
</dbReference>
<evidence type="ECO:0000313" key="5">
    <source>
        <dbReference type="Proteomes" id="UP000823604"/>
    </source>
</evidence>
<accession>A0A9D9IJL9</accession>
<evidence type="ECO:0000256" key="2">
    <source>
        <dbReference type="ARBA" id="ARBA00022801"/>
    </source>
</evidence>
<protein>
    <submittedName>
        <fullName evidence="4">D-alanyl-D-alanine carboxypeptidase/D-alanyl-D-alanine-endopeptidase</fullName>
        <ecNumber evidence="4">3.4.16.4</ecNumber>
    </submittedName>
</protein>
<keyword evidence="4" id="KW-0645">Protease</keyword>
<dbReference type="PRINTS" id="PR00922">
    <property type="entry name" value="DADACBPTASE3"/>
</dbReference>
<dbReference type="GO" id="GO:0009002">
    <property type="term" value="F:serine-type D-Ala-D-Ala carboxypeptidase activity"/>
    <property type="evidence" value="ECO:0007669"/>
    <property type="project" value="UniProtKB-EC"/>
</dbReference>
<dbReference type="NCBIfam" id="TIGR00666">
    <property type="entry name" value="PBP4"/>
    <property type="match status" value="1"/>
</dbReference>
<reference evidence="4" key="1">
    <citation type="submission" date="2020-10" db="EMBL/GenBank/DDBJ databases">
        <authorList>
            <person name="Gilroy R."/>
        </authorList>
    </citation>
    <scope>NUCLEOTIDE SEQUENCE</scope>
    <source>
        <strain evidence="4">B1-8020</strain>
    </source>
</reference>
<comment type="similarity">
    <text evidence="1">Belongs to the peptidase S13 family.</text>
</comment>
<reference evidence="4" key="2">
    <citation type="journal article" date="2021" name="PeerJ">
        <title>Extensive microbial diversity within the chicken gut microbiome revealed by metagenomics and culture.</title>
        <authorList>
            <person name="Gilroy R."/>
            <person name="Ravi A."/>
            <person name="Getino M."/>
            <person name="Pursley I."/>
            <person name="Horton D.L."/>
            <person name="Alikhan N.F."/>
            <person name="Baker D."/>
            <person name="Gharbi K."/>
            <person name="Hall N."/>
            <person name="Watson M."/>
            <person name="Adriaenssens E.M."/>
            <person name="Foster-Nyarko E."/>
            <person name="Jarju S."/>
            <person name="Secka A."/>
            <person name="Antonio M."/>
            <person name="Oren A."/>
            <person name="Chaudhuri R.R."/>
            <person name="La Ragione R."/>
            <person name="Hildebrand F."/>
            <person name="Pallen M.J."/>
        </authorList>
    </citation>
    <scope>NUCLEOTIDE SEQUENCE</scope>
    <source>
        <strain evidence="4">B1-8020</strain>
    </source>
</reference>
<dbReference type="AlphaFoldDB" id="A0A9D9IJL9"/>
<keyword evidence="3" id="KW-0732">Signal</keyword>
<dbReference type="Pfam" id="PF02113">
    <property type="entry name" value="Peptidase_S13"/>
    <property type="match status" value="1"/>
</dbReference>
<feature type="signal peptide" evidence="3">
    <location>
        <begin position="1"/>
        <end position="21"/>
    </location>
</feature>
<organism evidence="4 5">
    <name type="scientific">Candidatus Merdivivens pullicola</name>
    <dbReference type="NCBI Taxonomy" id="2840872"/>
    <lineage>
        <taxon>Bacteria</taxon>
        <taxon>Pseudomonadati</taxon>
        <taxon>Bacteroidota</taxon>
        <taxon>Bacteroidia</taxon>
        <taxon>Bacteroidales</taxon>
        <taxon>Muribaculaceae</taxon>
        <taxon>Muribaculaceae incertae sedis</taxon>
        <taxon>Candidatus Merdivivens</taxon>
    </lineage>
</organism>
<gene>
    <name evidence="4" type="primary">dacB</name>
    <name evidence="4" type="ORF">IAB81_05205</name>
</gene>
<dbReference type="EMBL" id="JADIMA010000045">
    <property type="protein sequence ID" value="MBO8473008.1"/>
    <property type="molecule type" value="Genomic_DNA"/>
</dbReference>
<evidence type="ECO:0000256" key="3">
    <source>
        <dbReference type="SAM" id="SignalP"/>
    </source>
</evidence>
<comment type="caution">
    <text evidence="4">The sequence shown here is derived from an EMBL/GenBank/DDBJ whole genome shotgun (WGS) entry which is preliminary data.</text>
</comment>
<dbReference type="PANTHER" id="PTHR30023:SF0">
    <property type="entry name" value="PENICILLIN-SENSITIVE CARBOXYPEPTIDASE A"/>
    <property type="match status" value="1"/>
</dbReference>
<dbReference type="GO" id="GO:0006508">
    <property type="term" value="P:proteolysis"/>
    <property type="evidence" value="ECO:0007669"/>
    <property type="project" value="InterPro"/>
</dbReference>
<evidence type="ECO:0000313" key="4">
    <source>
        <dbReference type="EMBL" id="MBO8473008.1"/>
    </source>
</evidence>
<dbReference type="Gene3D" id="3.40.710.10">
    <property type="entry name" value="DD-peptidase/beta-lactamase superfamily"/>
    <property type="match status" value="1"/>
</dbReference>
<dbReference type="GO" id="GO:0000270">
    <property type="term" value="P:peptidoglycan metabolic process"/>
    <property type="evidence" value="ECO:0007669"/>
    <property type="project" value="TreeGrafter"/>
</dbReference>
<keyword evidence="2 4" id="KW-0378">Hydrolase</keyword>
<feature type="chain" id="PRO_5038585743" evidence="3">
    <location>
        <begin position="22"/>
        <end position="479"/>
    </location>
</feature>
<dbReference type="SUPFAM" id="SSF56601">
    <property type="entry name" value="beta-lactamase/transpeptidase-like"/>
    <property type="match status" value="1"/>
</dbReference>
<sequence>MNIKNIFAAFAALLCAIQANADSPEKGQGYILAIYAADLHGRTVAELNKDYPMIPASTMKTVTTGLALEELGADFRFETSLAYSGTIDSLGTLHGDLYIVGGADPTLGTTRVKRDSVFGIWHEAVKAAGIDSIAGNVIGDDRLFPDEIASSAWEWGDLGTYYGAGASGLSFHENSISLRIIPADTPGEKPSIEQMYPLTPWMEMKNLATTGQRRSANSIYLYTSEVSPVSELRGSYPSDGGINVEECCNKYPAMTCAYDFDRYLASKGINSLYGAIDTRRFATRPQSGFNNRDSLEYIVTTFSAPLSYIVSRTNKESNNMYAETLFKMTGLSYCGSATYEASRKTASAILKKLGIDTEGYRQIDGSGLSRQNLVSPEFLCRFLAAIAKRTYGKTFIESLPSPGKEGTLKYFLRDIPADAASRVKAKSGSMSGVRCYAGYIVGNSPDDTIVFAIMSNGNTGKGTHVQKHLEKIIMGLLEQ</sequence>
<evidence type="ECO:0000256" key="1">
    <source>
        <dbReference type="ARBA" id="ARBA00006096"/>
    </source>
</evidence>
<dbReference type="EC" id="3.4.16.4" evidence="4"/>
<name>A0A9D9IJL9_9BACT</name>